<dbReference type="EC" id="4.2.1.10" evidence="6 9"/>
<evidence type="ECO:0000256" key="5">
    <source>
        <dbReference type="ARBA" id="ARBA00011193"/>
    </source>
</evidence>
<dbReference type="PIRSF" id="PIRSF001399">
    <property type="entry name" value="DHquinase_II"/>
    <property type="match status" value="1"/>
</dbReference>
<feature type="active site" description="Proton acceptor" evidence="9">
    <location>
        <position position="28"/>
    </location>
</feature>
<evidence type="ECO:0000256" key="7">
    <source>
        <dbReference type="ARBA" id="ARBA00023141"/>
    </source>
</evidence>
<dbReference type="NCBIfam" id="TIGR01088">
    <property type="entry name" value="aroQ"/>
    <property type="match status" value="1"/>
</dbReference>
<reference evidence="10 11" key="1">
    <citation type="journal article" date="2013" name="Antonie Van Leeuwenhoek">
        <title>Dongia rigui sp. nov., isolated from freshwater of a large wetland in Korea.</title>
        <authorList>
            <person name="Baik K.S."/>
            <person name="Hwang Y.M."/>
            <person name="Choi J.S."/>
            <person name="Kwon J."/>
            <person name="Seong C.N."/>
        </authorList>
    </citation>
    <scope>NUCLEOTIDE SEQUENCE [LARGE SCALE GENOMIC DNA]</scope>
    <source>
        <strain evidence="10 11">04SU4-P</strain>
    </source>
</reference>
<feature type="binding site" evidence="9">
    <location>
        <position position="85"/>
    </location>
    <ligand>
        <name>substrate</name>
    </ligand>
</feature>
<feature type="binding site" evidence="9">
    <location>
        <position position="116"/>
    </location>
    <ligand>
        <name>substrate</name>
    </ligand>
</feature>
<dbReference type="InterPro" id="IPR018509">
    <property type="entry name" value="DHquinase_II_CS"/>
</dbReference>
<evidence type="ECO:0000256" key="6">
    <source>
        <dbReference type="ARBA" id="ARBA00012060"/>
    </source>
</evidence>
<keyword evidence="7 9" id="KW-0057">Aromatic amino acid biosynthesis</keyword>
<dbReference type="NCBIfam" id="NF003805">
    <property type="entry name" value="PRK05395.1-2"/>
    <property type="match status" value="1"/>
</dbReference>
<dbReference type="HAMAP" id="MF_00169">
    <property type="entry name" value="AroQ"/>
    <property type="match status" value="1"/>
</dbReference>
<dbReference type="EMBL" id="JAXCLX010000002">
    <property type="protein sequence ID" value="MDY0873172.1"/>
    <property type="molecule type" value="Genomic_DNA"/>
</dbReference>
<name>A0ABU5E1I3_9PROT</name>
<feature type="binding site" evidence="9">
    <location>
        <position position="92"/>
    </location>
    <ligand>
        <name>substrate</name>
    </ligand>
</feature>
<feature type="active site" description="Proton donor" evidence="9">
    <location>
        <position position="105"/>
    </location>
</feature>
<comment type="subunit">
    <text evidence="5 9">Homododecamer.</text>
</comment>
<dbReference type="GO" id="GO:0003855">
    <property type="term" value="F:3-dehydroquinate dehydratase activity"/>
    <property type="evidence" value="ECO:0007669"/>
    <property type="project" value="UniProtKB-EC"/>
</dbReference>
<evidence type="ECO:0000313" key="11">
    <source>
        <dbReference type="Proteomes" id="UP001271769"/>
    </source>
</evidence>
<comment type="catalytic activity">
    <reaction evidence="1 9">
        <text>3-dehydroquinate = 3-dehydroshikimate + H2O</text>
        <dbReference type="Rhea" id="RHEA:21096"/>
        <dbReference type="ChEBI" id="CHEBI:15377"/>
        <dbReference type="ChEBI" id="CHEBI:16630"/>
        <dbReference type="ChEBI" id="CHEBI:32364"/>
        <dbReference type="EC" id="4.2.1.10"/>
    </reaction>
</comment>
<dbReference type="Proteomes" id="UP001271769">
    <property type="component" value="Unassembled WGS sequence"/>
</dbReference>
<evidence type="ECO:0000256" key="8">
    <source>
        <dbReference type="ARBA" id="ARBA00023239"/>
    </source>
</evidence>
<protein>
    <recommendedName>
        <fullName evidence="6 9">3-dehydroquinate dehydratase</fullName>
        <shortName evidence="9">3-dehydroquinase</shortName>
        <ecNumber evidence="6 9">4.2.1.10</ecNumber>
    </recommendedName>
    <alternativeName>
        <fullName evidence="9">Type II DHQase</fullName>
    </alternativeName>
</protein>
<keyword evidence="9" id="KW-0028">Amino-acid biosynthesis</keyword>
<sequence length="155" mass="16785">MDLAKNPTVLVLNGPNLNMLGLRQPEIYGRESLKDIEKACAEKAKALGLALDFRQSNLEGELITWAQEARGTKAGIVINPAGYGHTSIALLDALLVTELPVIEVHLSNIHRREPFRHHTYTSQAATGVICGLGATGYLMALEAMANLIKTKKARA</sequence>
<comment type="pathway">
    <text evidence="3 9">Metabolic intermediate biosynthesis; chorismate biosynthesis; chorismate from D-erythrose 4-phosphate and phosphoenolpyruvate: step 3/7.</text>
</comment>
<feature type="site" description="Transition state stabilizer" evidence="9">
    <location>
        <position position="23"/>
    </location>
</feature>
<organism evidence="10 11">
    <name type="scientific">Dongia rigui</name>
    <dbReference type="NCBI Taxonomy" id="940149"/>
    <lineage>
        <taxon>Bacteria</taxon>
        <taxon>Pseudomonadati</taxon>
        <taxon>Pseudomonadota</taxon>
        <taxon>Alphaproteobacteria</taxon>
        <taxon>Rhodospirillales</taxon>
        <taxon>Dongiaceae</taxon>
        <taxon>Dongia</taxon>
    </lineage>
</organism>
<dbReference type="NCBIfam" id="NF003806">
    <property type="entry name" value="PRK05395.1-3"/>
    <property type="match status" value="1"/>
</dbReference>
<dbReference type="Pfam" id="PF01220">
    <property type="entry name" value="DHquinase_II"/>
    <property type="match status" value="1"/>
</dbReference>
<dbReference type="Gene3D" id="3.40.50.9100">
    <property type="entry name" value="Dehydroquinase, class II"/>
    <property type="match status" value="1"/>
</dbReference>
<feature type="binding site" evidence="9">
    <location>
        <position position="79"/>
    </location>
    <ligand>
        <name>substrate</name>
    </ligand>
</feature>
<keyword evidence="8 9" id="KW-0456">Lyase</keyword>
<evidence type="ECO:0000256" key="9">
    <source>
        <dbReference type="HAMAP-Rule" id="MF_00169"/>
    </source>
</evidence>
<accession>A0ABU5E1I3</accession>
<evidence type="ECO:0000313" key="10">
    <source>
        <dbReference type="EMBL" id="MDY0873172.1"/>
    </source>
</evidence>
<dbReference type="CDD" id="cd00466">
    <property type="entry name" value="DHQase_II"/>
    <property type="match status" value="1"/>
</dbReference>
<dbReference type="PROSITE" id="PS01029">
    <property type="entry name" value="DEHYDROQUINASE_II"/>
    <property type="match status" value="1"/>
</dbReference>
<comment type="function">
    <text evidence="2 9">Catalyzes a trans-dehydration via an enolate intermediate.</text>
</comment>
<keyword evidence="11" id="KW-1185">Reference proteome</keyword>
<comment type="caution">
    <text evidence="10">The sequence shown here is derived from an EMBL/GenBank/DDBJ whole genome shotgun (WGS) entry which is preliminary data.</text>
</comment>
<dbReference type="PANTHER" id="PTHR21272">
    <property type="entry name" value="CATABOLIC 3-DEHYDROQUINASE"/>
    <property type="match status" value="1"/>
</dbReference>
<comment type="similarity">
    <text evidence="4 9">Belongs to the type-II 3-dehydroquinase family.</text>
</comment>
<evidence type="ECO:0000256" key="2">
    <source>
        <dbReference type="ARBA" id="ARBA00003924"/>
    </source>
</evidence>
<proteinExistence type="inferred from homology"/>
<gene>
    <name evidence="9 10" type="primary">aroQ</name>
    <name evidence="10" type="ORF">SMD31_14615</name>
</gene>
<evidence type="ECO:0000256" key="3">
    <source>
        <dbReference type="ARBA" id="ARBA00004902"/>
    </source>
</evidence>
<feature type="binding site" evidence="9">
    <location>
        <begin position="106"/>
        <end position="107"/>
    </location>
    <ligand>
        <name>substrate</name>
    </ligand>
</feature>
<dbReference type="PANTHER" id="PTHR21272:SF3">
    <property type="entry name" value="CATABOLIC 3-DEHYDROQUINASE"/>
    <property type="match status" value="1"/>
</dbReference>
<dbReference type="InterPro" id="IPR001874">
    <property type="entry name" value="DHquinase_II"/>
</dbReference>
<evidence type="ECO:0000256" key="4">
    <source>
        <dbReference type="ARBA" id="ARBA00011037"/>
    </source>
</evidence>
<evidence type="ECO:0000256" key="1">
    <source>
        <dbReference type="ARBA" id="ARBA00001864"/>
    </source>
</evidence>
<dbReference type="InterPro" id="IPR036441">
    <property type="entry name" value="DHquinase_II_sf"/>
</dbReference>
<dbReference type="NCBIfam" id="NF003807">
    <property type="entry name" value="PRK05395.1-4"/>
    <property type="match status" value="1"/>
</dbReference>
<dbReference type="SUPFAM" id="SSF52304">
    <property type="entry name" value="Type II 3-dehydroquinate dehydratase"/>
    <property type="match status" value="1"/>
</dbReference>